<organism evidence="1 2">
    <name type="scientific">Agrobacterium burrii</name>
    <dbReference type="NCBI Taxonomy" id="2815339"/>
    <lineage>
        <taxon>Bacteria</taxon>
        <taxon>Pseudomonadati</taxon>
        <taxon>Pseudomonadota</taxon>
        <taxon>Alphaproteobacteria</taxon>
        <taxon>Hyphomicrobiales</taxon>
        <taxon>Rhizobiaceae</taxon>
        <taxon>Rhizobium/Agrobacterium group</taxon>
        <taxon>Agrobacterium</taxon>
        <taxon>Agrobacterium tumefaciens complex</taxon>
    </lineage>
</organism>
<evidence type="ECO:0000313" key="1">
    <source>
        <dbReference type="EMBL" id="MBO0134054.1"/>
    </source>
</evidence>
<proteinExistence type="predicted"/>
<accession>A0ABS3EQ06</accession>
<comment type="caution">
    <text evidence="1">The sequence shown here is derived from an EMBL/GenBank/DDBJ whole genome shotgun (WGS) entry which is preliminary data.</text>
</comment>
<keyword evidence="2" id="KW-1185">Reference proteome</keyword>
<sequence length="48" mass="5576">MFAGIVIASTGIVLALSVVWLRNPAFRRWIEAPKYQILAQEKRFDRSR</sequence>
<dbReference type="EMBL" id="JAFLNA010000018">
    <property type="protein sequence ID" value="MBO0134054.1"/>
    <property type="molecule type" value="Genomic_DNA"/>
</dbReference>
<reference evidence="1 2" key="1">
    <citation type="submission" date="2021-03" db="EMBL/GenBank/DDBJ databases">
        <title>Whole genome sequence of Agrobacterium sp. strain Rnr.</title>
        <authorList>
            <person name="Mafakheri H."/>
            <person name="Taghavi S.M."/>
            <person name="Nemanja K."/>
            <person name="Osdaghi E."/>
        </authorList>
    </citation>
    <scope>NUCLEOTIDE SEQUENCE [LARGE SCALE GENOMIC DNA]</scope>
    <source>
        <strain evidence="1 2">Rnr</strain>
    </source>
</reference>
<gene>
    <name evidence="1" type="ORF">JZX89_25250</name>
</gene>
<evidence type="ECO:0000313" key="2">
    <source>
        <dbReference type="Proteomes" id="UP000664699"/>
    </source>
</evidence>
<dbReference type="RefSeq" id="WP_207135713.1">
    <property type="nucleotide sequence ID" value="NZ_JAFLNA010000018.1"/>
</dbReference>
<dbReference type="Proteomes" id="UP000664699">
    <property type="component" value="Unassembled WGS sequence"/>
</dbReference>
<name>A0ABS3EQ06_9HYPH</name>
<protein>
    <submittedName>
        <fullName evidence="1">Uncharacterized protein</fullName>
    </submittedName>
</protein>